<proteinExistence type="predicted"/>
<sequence length="148" mass="16359">MRTLILLPALAVFVIGADGRLYAQECKPKDFTFQEVEKINFSDISKFSGYSVVEQKNDEQKHQKFDGSGVVYGSPVKLSYEDSKSLSNYLLQKSGFDFARDVRLAIVAASNRPISAYEAETLSFVFSPGALRLRSSSRSAANRPSVSC</sequence>
<dbReference type="EMBL" id="JBEPTQ010000002">
    <property type="protein sequence ID" value="MET4720772.1"/>
    <property type="molecule type" value="Genomic_DNA"/>
</dbReference>
<gene>
    <name evidence="1" type="ORF">ABIF63_004878</name>
</gene>
<evidence type="ECO:0000313" key="2">
    <source>
        <dbReference type="Proteomes" id="UP001549291"/>
    </source>
</evidence>
<evidence type="ECO:0000313" key="1">
    <source>
        <dbReference type="EMBL" id="MET4720772.1"/>
    </source>
</evidence>
<keyword evidence="2" id="KW-1185">Reference proteome</keyword>
<protein>
    <submittedName>
        <fullName evidence="1">Uncharacterized protein</fullName>
    </submittedName>
</protein>
<name>A0ABV2RV51_BRAJP</name>
<accession>A0ABV2RV51</accession>
<comment type="caution">
    <text evidence="1">The sequence shown here is derived from an EMBL/GenBank/DDBJ whole genome shotgun (WGS) entry which is preliminary data.</text>
</comment>
<organism evidence="1 2">
    <name type="scientific">Bradyrhizobium japonicum</name>
    <dbReference type="NCBI Taxonomy" id="375"/>
    <lineage>
        <taxon>Bacteria</taxon>
        <taxon>Pseudomonadati</taxon>
        <taxon>Pseudomonadota</taxon>
        <taxon>Alphaproteobacteria</taxon>
        <taxon>Hyphomicrobiales</taxon>
        <taxon>Nitrobacteraceae</taxon>
        <taxon>Bradyrhizobium</taxon>
    </lineage>
</organism>
<dbReference type="Proteomes" id="UP001549291">
    <property type="component" value="Unassembled WGS sequence"/>
</dbReference>
<dbReference type="RefSeq" id="WP_248888422.1">
    <property type="nucleotide sequence ID" value="NZ_CP066351.1"/>
</dbReference>
<reference evidence="1 2" key="1">
    <citation type="submission" date="2024-06" db="EMBL/GenBank/DDBJ databases">
        <title>Genomic Encyclopedia of Type Strains, Phase V (KMG-V): Genome sequencing to study the core and pangenomes of soil and plant-associated prokaryotes.</title>
        <authorList>
            <person name="Whitman W."/>
        </authorList>
    </citation>
    <scope>NUCLEOTIDE SEQUENCE [LARGE SCALE GENOMIC DNA]</scope>
    <source>
        <strain evidence="1 2">USDA 160</strain>
    </source>
</reference>